<dbReference type="SMART" id="SM00859">
    <property type="entry name" value="Semialdhyde_dh"/>
    <property type="match status" value="1"/>
</dbReference>
<dbReference type="EC" id="1.2.1.38" evidence="7"/>
<dbReference type="InterPro" id="IPR000534">
    <property type="entry name" value="Semialdehyde_DH_NAD-bd"/>
</dbReference>
<evidence type="ECO:0000256" key="3">
    <source>
        <dbReference type="ARBA" id="ARBA00022605"/>
    </source>
</evidence>
<evidence type="ECO:0000256" key="2">
    <source>
        <dbReference type="ARBA" id="ARBA00022571"/>
    </source>
</evidence>
<dbReference type="HAMAP" id="MF_00150">
    <property type="entry name" value="ArgC_type1"/>
    <property type="match status" value="1"/>
</dbReference>
<dbReference type="SUPFAM" id="SSF55347">
    <property type="entry name" value="Glyceraldehyde-3-phosphate dehydrogenase-like, C-terminal domain"/>
    <property type="match status" value="1"/>
</dbReference>
<dbReference type="GO" id="GO:0005737">
    <property type="term" value="C:cytoplasm"/>
    <property type="evidence" value="ECO:0007669"/>
    <property type="project" value="UniProtKB-SubCell"/>
</dbReference>
<evidence type="ECO:0000256" key="8">
    <source>
        <dbReference type="PROSITE-ProRule" id="PRU10010"/>
    </source>
</evidence>
<comment type="similarity">
    <text evidence="7">Belongs to the NAGSA dehydrogenase family. Type 1 subfamily.</text>
</comment>
<dbReference type="OrthoDB" id="9801289at2"/>
<keyword evidence="11" id="KW-1185">Reference proteome</keyword>
<dbReference type="InterPro" id="IPR036291">
    <property type="entry name" value="NAD(P)-bd_dom_sf"/>
</dbReference>
<dbReference type="RefSeq" id="WP_132527741.1">
    <property type="nucleotide sequence ID" value="NZ_SMFV01000007.1"/>
</dbReference>
<comment type="subcellular location">
    <subcellularLocation>
        <location evidence="7">Cytoplasm</location>
    </subcellularLocation>
</comment>
<evidence type="ECO:0000259" key="9">
    <source>
        <dbReference type="SMART" id="SM00859"/>
    </source>
</evidence>
<dbReference type="AlphaFoldDB" id="A0A4R1GA75"/>
<keyword evidence="5 7" id="KW-0560">Oxidoreductase</keyword>
<dbReference type="CDD" id="cd23934">
    <property type="entry name" value="AGPR_1_C"/>
    <property type="match status" value="1"/>
</dbReference>
<reference evidence="10 11" key="1">
    <citation type="submission" date="2019-03" db="EMBL/GenBank/DDBJ databases">
        <title>Genomic Encyclopedia of Archaeal and Bacterial Type Strains, Phase II (KMG-II): from individual species to whole genera.</title>
        <authorList>
            <person name="Goeker M."/>
        </authorList>
    </citation>
    <scope>NUCLEOTIDE SEQUENCE [LARGE SCALE GENOMIC DNA]</scope>
    <source>
        <strain evidence="10 11">DSM 24425</strain>
    </source>
</reference>
<dbReference type="CDD" id="cd17895">
    <property type="entry name" value="AGPR_1_N"/>
    <property type="match status" value="1"/>
</dbReference>
<keyword evidence="4 7" id="KW-0521">NADP</keyword>
<dbReference type="EMBL" id="SMFV01000007">
    <property type="protein sequence ID" value="TCK02519.1"/>
    <property type="molecule type" value="Genomic_DNA"/>
</dbReference>
<organism evidence="10 11">
    <name type="scientific">Phorcysia thermohydrogeniphila</name>
    <dbReference type="NCBI Taxonomy" id="936138"/>
    <lineage>
        <taxon>Bacteria</taxon>
        <taxon>Pseudomonadati</taxon>
        <taxon>Aquificota</taxon>
        <taxon>Aquificia</taxon>
        <taxon>Desulfurobacteriales</taxon>
        <taxon>Desulfurobacteriaceae</taxon>
        <taxon>Phorcysia</taxon>
    </lineage>
</organism>
<evidence type="ECO:0000313" key="10">
    <source>
        <dbReference type="EMBL" id="TCK02519.1"/>
    </source>
</evidence>
<feature type="active site" evidence="7 8">
    <location>
        <position position="161"/>
    </location>
</feature>
<evidence type="ECO:0000256" key="7">
    <source>
        <dbReference type="HAMAP-Rule" id="MF_00150"/>
    </source>
</evidence>
<evidence type="ECO:0000256" key="4">
    <source>
        <dbReference type="ARBA" id="ARBA00022857"/>
    </source>
</evidence>
<dbReference type="GO" id="GO:0051287">
    <property type="term" value="F:NAD binding"/>
    <property type="evidence" value="ECO:0007669"/>
    <property type="project" value="InterPro"/>
</dbReference>
<evidence type="ECO:0000256" key="6">
    <source>
        <dbReference type="ARBA" id="ARBA00050557"/>
    </source>
</evidence>
<dbReference type="PANTHER" id="PTHR32338:SF10">
    <property type="entry name" value="N-ACETYL-GAMMA-GLUTAMYL-PHOSPHATE REDUCTASE, CHLOROPLASTIC-RELATED"/>
    <property type="match status" value="1"/>
</dbReference>
<dbReference type="GO" id="GO:0006526">
    <property type="term" value="P:L-arginine biosynthetic process"/>
    <property type="evidence" value="ECO:0007669"/>
    <property type="project" value="UniProtKB-UniRule"/>
</dbReference>
<dbReference type="InterPro" id="IPR023013">
    <property type="entry name" value="AGPR_AS"/>
</dbReference>
<dbReference type="SUPFAM" id="SSF51735">
    <property type="entry name" value="NAD(P)-binding Rossmann-fold domains"/>
    <property type="match status" value="1"/>
</dbReference>
<gene>
    <name evidence="7" type="primary">argC</name>
    <name evidence="10" type="ORF">CLV27_1697</name>
</gene>
<evidence type="ECO:0000256" key="1">
    <source>
        <dbReference type="ARBA" id="ARBA00004862"/>
    </source>
</evidence>
<protein>
    <recommendedName>
        <fullName evidence="7">N-acetyl-gamma-glutamyl-phosphate reductase</fullName>
        <shortName evidence="7">AGPR</shortName>
        <ecNumber evidence="7">1.2.1.38</ecNumber>
    </recommendedName>
    <alternativeName>
        <fullName evidence="7">N-acetyl-glutamate semialdehyde dehydrogenase</fullName>
        <shortName evidence="7">NAGSA dehydrogenase</shortName>
    </alternativeName>
</protein>
<evidence type="ECO:0000313" key="11">
    <source>
        <dbReference type="Proteomes" id="UP000295777"/>
    </source>
</evidence>
<dbReference type="InterPro" id="IPR058924">
    <property type="entry name" value="AGPR_dimerisation_dom"/>
</dbReference>
<sequence length="349" mass="38651">MQGTSGPSVKAAIIGASGYTGAELLRLLTLHPLVSVVTVTSRQFEGKKLTDVFPHFLKSPFSELQFEPYNSEKIAKNCDVVFCCLPHKASFPIVKELYTINPELKIIDFSADFRFKDPKTYEEVYGVEHSAKELFGKATYGLPEINREEIKRKSIIANPGCYPTSIILGLYPARVKGLIDTSFPIIADSKSGVTGAGRKASLSFTFCEVNESFKAYGVEGHRHAPEIAEKLNLPAVRFTPHLVPMNRGILSTIYFKTEAKKEELQEIYREFYKDEYFVRVRNSPPSTSDVAGTNFCDIYVTKEESTGLAVVISAIDNIGKGASGQAVQNMNIVCGFPETTGLELFSNWI</sequence>
<comment type="catalytic activity">
    <reaction evidence="6 7">
        <text>N-acetyl-L-glutamate 5-semialdehyde + phosphate + NADP(+) = N-acetyl-L-glutamyl 5-phosphate + NADPH + H(+)</text>
        <dbReference type="Rhea" id="RHEA:21588"/>
        <dbReference type="ChEBI" id="CHEBI:15378"/>
        <dbReference type="ChEBI" id="CHEBI:29123"/>
        <dbReference type="ChEBI" id="CHEBI:43474"/>
        <dbReference type="ChEBI" id="CHEBI:57783"/>
        <dbReference type="ChEBI" id="CHEBI:57936"/>
        <dbReference type="ChEBI" id="CHEBI:58349"/>
        <dbReference type="EC" id="1.2.1.38"/>
    </reaction>
</comment>
<keyword evidence="3 7" id="KW-0028">Amino-acid biosynthesis</keyword>
<evidence type="ECO:0000256" key="5">
    <source>
        <dbReference type="ARBA" id="ARBA00023002"/>
    </source>
</evidence>
<dbReference type="InterPro" id="IPR000706">
    <property type="entry name" value="AGPR_type-1"/>
</dbReference>
<dbReference type="UniPathway" id="UPA00068">
    <property type="reaction ID" value="UER00108"/>
</dbReference>
<dbReference type="PROSITE" id="PS01224">
    <property type="entry name" value="ARGC"/>
    <property type="match status" value="1"/>
</dbReference>
<keyword evidence="2 7" id="KW-0055">Arginine biosynthesis</keyword>
<proteinExistence type="inferred from homology"/>
<keyword evidence="7" id="KW-0963">Cytoplasm</keyword>
<accession>A0A4R1GA75</accession>
<dbReference type="InterPro" id="IPR050085">
    <property type="entry name" value="AGPR"/>
</dbReference>
<dbReference type="Gene3D" id="3.40.50.720">
    <property type="entry name" value="NAD(P)-binding Rossmann-like Domain"/>
    <property type="match status" value="1"/>
</dbReference>
<dbReference type="Gene3D" id="3.30.360.10">
    <property type="entry name" value="Dihydrodipicolinate Reductase, domain 2"/>
    <property type="match status" value="1"/>
</dbReference>
<comment type="caution">
    <text evidence="10">The sequence shown here is derived from an EMBL/GenBank/DDBJ whole genome shotgun (WGS) entry which is preliminary data.</text>
</comment>
<dbReference type="PANTHER" id="PTHR32338">
    <property type="entry name" value="N-ACETYL-GAMMA-GLUTAMYL-PHOSPHATE REDUCTASE, CHLOROPLASTIC-RELATED-RELATED"/>
    <property type="match status" value="1"/>
</dbReference>
<comment type="pathway">
    <text evidence="1 7">Amino-acid biosynthesis; L-arginine biosynthesis; N(2)-acetyl-L-ornithine from L-glutamate: step 3/4.</text>
</comment>
<feature type="domain" description="Semialdehyde dehydrogenase NAD-binding" evidence="9">
    <location>
        <begin position="10"/>
        <end position="153"/>
    </location>
</feature>
<comment type="function">
    <text evidence="7">Catalyzes the NADPH-dependent reduction of N-acetyl-5-glutamyl phosphate to yield N-acetyl-L-glutamate 5-semialdehyde.</text>
</comment>
<dbReference type="Pfam" id="PF22698">
    <property type="entry name" value="Semialdhyde_dhC_1"/>
    <property type="match status" value="1"/>
</dbReference>
<dbReference type="GO" id="GO:0070401">
    <property type="term" value="F:NADP+ binding"/>
    <property type="evidence" value="ECO:0007669"/>
    <property type="project" value="InterPro"/>
</dbReference>
<dbReference type="Proteomes" id="UP000295777">
    <property type="component" value="Unassembled WGS sequence"/>
</dbReference>
<dbReference type="NCBIfam" id="TIGR01850">
    <property type="entry name" value="argC"/>
    <property type="match status" value="1"/>
</dbReference>
<dbReference type="Pfam" id="PF01118">
    <property type="entry name" value="Semialdhyde_dh"/>
    <property type="match status" value="1"/>
</dbReference>
<name>A0A4R1GA75_9BACT</name>
<dbReference type="GO" id="GO:0003942">
    <property type="term" value="F:N-acetyl-gamma-glutamyl-phosphate reductase activity"/>
    <property type="evidence" value="ECO:0007669"/>
    <property type="project" value="UniProtKB-UniRule"/>
</dbReference>
<dbReference type="FunFam" id="3.30.360.10:FF:000014">
    <property type="entry name" value="N-acetyl-gamma-glutamyl-phosphate reductase"/>
    <property type="match status" value="1"/>
</dbReference>